<proteinExistence type="predicted"/>
<reference evidence="2" key="1">
    <citation type="submission" date="2021-10" db="EMBL/GenBank/DDBJ databases">
        <authorList>
            <person name="Piombo E."/>
        </authorList>
    </citation>
    <scope>NUCLEOTIDE SEQUENCE</scope>
</reference>
<keyword evidence="1" id="KW-0732">Signal</keyword>
<evidence type="ECO:0000313" key="2">
    <source>
        <dbReference type="EMBL" id="CAH0017443.1"/>
    </source>
</evidence>
<comment type="caution">
    <text evidence="2">The sequence shown here is derived from an EMBL/GenBank/DDBJ whole genome shotgun (WGS) entry which is preliminary data.</text>
</comment>
<sequence length="167" mass="17942">MAGLLVRLLAAGFYDGSALCAVSLFQKTLEIPRSLVADSETPEILLSLEGLLDALMDLCQNSGYGLAILSSSQASAASLTKTNAADYPYLSGIGELALQAGITASPLTGYSPQRWNFWIQRLIEQRQCGIENIELGAKSCLSSMYQAGEQTNLLPGLISQELIMYEE</sequence>
<evidence type="ECO:0000256" key="1">
    <source>
        <dbReference type="SAM" id="SignalP"/>
    </source>
</evidence>
<feature type="chain" id="PRO_5040280656" evidence="1">
    <location>
        <begin position="21"/>
        <end position="167"/>
    </location>
</feature>
<name>A0A9N9V7P4_9HYPO</name>
<protein>
    <submittedName>
        <fullName evidence="2">Uncharacterized protein</fullName>
    </submittedName>
</protein>
<dbReference type="Proteomes" id="UP000696573">
    <property type="component" value="Unassembled WGS sequence"/>
</dbReference>
<feature type="signal peptide" evidence="1">
    <location>
        <begin position="1"/>
        <end position="20"/>
    </location>
</feature>
<dbReference type="OrthoDB" id="5403091at2759"/>
<dbReference type="InterPro" id="IPR022085">
    <property type="entry name" value="OpdG"/>
</dbReference>
<organism evidence="2 3">
    <name type="scientific">Clonostachys rhizophaga</name>
    <dbReference type="NCBI Taxonomy" id="160324"/>
    <lineage>
        <taxon>Eukaryota</taxon>
        <taxon>Fungi</taxon>
        <taxon>Dikarya</taxon>
        <taxon>Ascomycota</taxon>
        <taxon>Pezizomycotina</taxon>
        <taxon>Sordariomycetes</taxon>
        <taxon>Hypocreomycetidae</taxon>
        <taxon>Hypocreales</taxon>
        <taxon>Bionectriaceae</taxon>
        <taxon>Clonostachys</taxon>
    </lineage>
</organism>
<keyword evidence="3" id="KW-1185">Reference proteome</keyword>
<accession>A0A9N9V7P4</accession>
<dbReference type="AlphaFoldDB" id="A0A9N9V7P4"/>
<gene>
    <name evidence="2" type="ORF">CRHIZ90672A_00007139</name>
</gene>
<evidence type="ECO:0000313" key="3">
    <source>
        <dbReference type="Proteomes" id="UP000696573"/>
    </source>
</evidence>
<dbReference type="EMBL" id="CABFNQ020000506">
    <property type="protein sequence ID" value="CAH0017443.1"/>
    <property type="molecule type" value="Genomic_DNA"/>
</dbReference>
<dbReference type="Pfam" id="PF12311">
    <property type="entry name" value="DUF3632"/>
    <property type="match status" value="1"/>
</dbReference>